<gene>
    <name evidence="4" type="primary">SqdX</name>
    <name evidence="4" type="ORF">PFCIRM138_04235</name>
</gene>
<protein>
    <submittedName>
        <fullName evidence="4">Glycosyltransferase, group 1</fullName>
        <ecNumber evidence="4">2.4.1.21</ecNumber>
    </submittedName>
</protein>
<organism evidence="4">
    <name type="scientific">Propionibacterium freudenreichii subsp. freudenreichii</name>
    <dbReference type="NCBI Taxonomy" id="66712"/>
    <lineage>
        <taxon>Bacteria</taxon>
        <taxon>Bacillati</taxon>
        <taxon>Actinomycetota</taxon>
        <taxon>Actinomycetes</taxon>
        <taxon>Propionibacteriales</taxon>
        <taxon>Propionibacteriaceae</taxon>
        <taxon>Propionibacterium</taxon>
    </lineage>
</organism>
<evidence type="ECO:0000259" key="3">
    <source>
        <dbReference type="Pfam" id="PF13439"/>
    </source>
</evidence>
<dbReference type="PANTHER" id="PTHR45947:SF3">
    <property type="entry name" value="SULFOQUINOVOSYL TRANSFERASE SQD2"/>
    <property type="match status" value="1"/>
</dbReference>
<dbReference type="PANTHER" id="PTHR45947">
    <property type="entry name" value="SULFOQUINOVOSYL TRANSFERASE SQD2"/>
    <property type="match status" value="1"/>
</dbReference>
<dbReference type="InterPro" id="IPR028098">
    <property type="entry name" value="Glyco_trans_4-like_N"/>
</dbReference>
<feature type="domain" description="Glycosyltransferase subfamily 4-like N-terminal" evidence="3">
    <location>
        <begin position="14"/>
        <end position="178"/>
    </location>
</feature>
<name>A0A068VS72_PROFF</name>
<dbReference type="AlphaFoldDB" id="A0A068VS72"/>
<reference evidence="4" key="1">
    <citation type="submission" date="2014-08" db="EMBL/GenBank/DDBJ databases">
        <authorList>
            <person name="Falentin Helene"/>
        </authorList>
    </citation>
    <scope>NUCLEOTIDE SEQUENCE</scope>
</reference>
<dbReference type="Pfam" id="PF13692">
    <property type="entry name" value="Glyco_trans_1_4"/>
    <property type="match status" value="1"/>
</dbReference>
<dbReference type="Gene3D" id="3.40.50.2000">
    <property type="entry name" value="Glycogen Phosphorylase B"/>
    <property type="match status" value="2"/>
</dbReference>
<dbReference type="InterPro" id="IPR050194">
    <property type="entry name" value="Glycosyltransferase_grp1"/>
</dbReference>
<evidence type="ECO:0000313" key="4">
    <source>
        <dbReference type="EMBL" id="CEP26113.1"/>
    </source>
</evidence>
<evidence type="ECO:0000256" key="2">
    <source>
        <dbReference type="ARBA" id="ARBA00022679"/>
    </source>
</evidence>
<sequence>MRVAMFTEVFLPKVDGVVTRLTHTLEQLGEMGHEVLVFAPGNPPASHAGQPVSRVRSFSLRPIYPEIKVGLPTPSIADKMVHFRPDVVHAVNPVALAAFGVEVAVHRRLPLLASYHTDLADYLGKLGVGWARRPMVGWTRFLHNRAQVNLCTSPTMVRRARRRGVRHVELWPKAVDVQTFRPGRASAAMRARLTDGHPDARLLIYVGRLSREKDLADLVEPMRVLGAQGYRLAMVGSGPARAELERAFVGTPTVFTGYLAGSELAAAYASADAFVFPSTTETLGLVALESMASGVPVIAAAAGGLPDVIHDGTDGFLVTPHDGAGFADRARRLLGDDDAARRLRTLMAVAARAEAERHDWAAATRSLVERYREAIERHGIERARGGRSRRGPG</sequence>
<accession>A0A068VS72</accession>
<keyword evidence="1 4" id="KW-0328">Glycosyltransferase</keyword>
<dbReference type="RefSeq" id="WP_036941569.1">
    <property type="nucleotide sequence ID" value="NZ_HG975482.1"/>
</dbReference>
<dbReference type="EC" id="2.4.1.21" evidence="4"/>
<dbReference type="GO" id="GO:0009011">
    <property type="term" value="F:alpha-1,4-glucan glucosyltransferase (ADP-glucose donor) activity"/>
    <property type="evidence" value="ECO:0007669"/>
    <property type="project" value="UniProtKB-EC"/>
</dbReference>
<dbReference type="SUPFAM" id="SSF53756">
    <property type="entry name" value="UDP-Glycosyltransferase/glycogen phosphorylase"/>
    <property type="match status" value="1"/>
</dbReference>
<proteinExistence type="predicted"/>
<dbReference type="CDD" id="cd03814">
    <property type="entry name" value="GT4-like"/>
    <property type="match status" value="1"/>
</dbReference>
<dbReference type="EMBL" id="LM676389">
    <property type="protein sequence ID" value="CEP26113.1"/>
    <property type="molecule type" value="Genomic_DNA"/>
</dbReference>
<dbReference type="GO" id="GO:1901137">
    <property type="term" value="P:carbohydrate derivative biosynthetic process"/>
    <property type="evidence" value="ECO:0007669"/>
    <property type="project" value="UniProtKB-ARBA"/>
</dbReference>
<dbReference type="Pfam" id="PF13439">
    <property type="entry name" value="Glyco_transf_4"/>
    <property type="match status" value="1"/>
</dbReference>
<keyword evidence="2 4" id="KW-0808">Transferase</keyword>
<evidence type="ECO:0000256" key="1">
    <source>
        <dbReference type="ARBA" id="ARBA00022676"/>
    </source>
</evidence>
<dbReference type="GeneID" id="61221097"/>